<accession>A0A4Z1JHR4</accession>
<reference evidence="3 4" key="1">
    <citation type="submission" date="2017-12" db="EMBL/GenBank/DDBJ databases">
        <title>Comparative genomics of Botrytis spp.</title>
        <authorList>
            <person name="Valero-Jimenez C.A."/>
            <person name="Tapia P."/>
            <person name="Veloso J."/>
            <person name="Silva-Moreno E."/>
            <person name="Staats M."/>
            <person name="Valdes J.H."/>
            <person name="Van Kan J.A.L."/>
        </authorList>
    </citation>
    <scope>NUCLEOTIDE SEQUENCE [LARGE SCALE GENOMIC DNA]</scope>
    <source>
        <strain evidence="3 4">Be9601</strain>
    </source>
</reference>
<organism evidence="3 4">
    <name type="scientific">Botrytis elliptica</name>
    <dbReference type="NCBI Taxonomy" id="278938"/>
    <lineage>
        <taxon>Eukaryota</taxon>
        <taxon>Fungi</taxon>
        <taxon>Dikarya</taxon>
        <taxon>Ascomycota</taxon>
        <taxon>Pezizomycotina</taxon>
        <taxon>Leotiomycetes</taxon>
        <taxon>Helotiales</taxon>
        <taxon>Sclerotiniaceae</taxon>
        <taxon>Botrytis</taxon>
    </lineage>
</organism>
<evidence type="ECO:0000313" key="4">
    <source>
        <dbReference type="Proteomes" id="UP000297229"/>
    </source>
</evidence>
<evidence type="ECO:0000256" key="2">
    <source>
        <dbReference type="ARBA" id="ARBA00023002"/>
    </source>
</evidence>
<evidence type="ECO:0008006" key="5">
    <source>
        <dbReference type="Google" id="ProtNLM"/>
    </source>
</evidence>
<dbReference type="Gene3D" id="3.40.50.720">
    <property type="entry name" value="NAD(P)-binding Rossmann-like Domain"/>
    <property type="match status" value="1"/>
</dbReference>
<dbReference type="Proteomes" id="UP000297229">
    <property type="component" value="Unassembled WGS sequence"/>
</dbReference>
<dbReference type="OrthoDB" id="5336600at2759"/>
<comment type="similarity">
    <text evidence="1">Belongs to the short-chain dehydrogenases/reductases (SDR) family.</text>
</comment>
<name>A0A4Z1JHR4_9HELO</name>
<dbReference type="AlphaFoldDB" id="A0A4Z1JHR4"/>
<dbReference type="InterPro" id="IPR036291">
    <property type="entry name" value="NAD(P)-bd_dom_sf"/>
</dbReference>
<keyword evidence="4" id="KW-1185">Reference proteome</keyword>
<dbReference type="PANTHER" id="PTHR43669:SF4">
    <property type="entry name" value="SHORT-CHAIN DEHYDROGENASE"/>
    <property type="match status" value="1"/>
</dbReference>
<gene>
    <name evidence="3" type="ORF">BELL_0626g00040</name>
</gene>
<protein>
    <recommendedName>
        <fullName evidence="5">NAD(P)-binding domain-containing protein</fullName>
    </recommendedName>
</protein>
<sequence>MRLFCAKLRFNTRSFSTSSIKMATKTVLILGSGPRIGEAVSEKFAAEGYKVAIVSRKGTNSVNEKGYLSLSADFANTDPSVLASIFDKVKSEFSAAPSVVIYNAGSITPPPDAESALSIPSFPTTLVSAHKVPQYLNVLRKPAFYARSPSETFLIQKNANCVVPQARVTNDLNVNVVTPFIAAQEAIKGWETLPAESKKVFIYTGNICNVAVLPVPLLLNGGMGKAATAYWLGVADGAYTAKGYRFIYADQRQADGKIAGQAVNGPAHADFYSQLAASGAENVPWHATFVKDQGYTKF</sequence>
<dbReference type="SUPFAM" id="SSF51735">
    <property type="entry name" value="NAD(P)-binding Rossmann-fold domains"/>
    <property type="match status" value="1"/>
</dbReference>
<proteinExistence type="inferred from homology"/>
<evidence type="ECO:0000313" key="3">
    <source>
        <dbReference type="EMBL" id="TGO71050.1"/>
    </source>
</evidence>
<dbReference type="EMBL" id="PQXM01000624">
    <property type="protein sequence ID" value="TGO71050.1"/>
    <property type="molecule type" value="Genomic_DNA"/>
</dbReference>
<dbReference type="STRING" id="278938.A0A4Z1JHR4"/>
<dbReference type="GO" id="GO:0016491">
    <property type="term" value="F:oxidoreductase activity"/>
    <property type="evidence" value="ECO:0007669"/>
    <property type="project" value="UniProtKB-KW"/>
</dbReference>
<keyword evidence="2" id="KW-0560">Oxidoreductase</keyword>
<comment type="caution">
    <text evidence="3">The sequence shown here is derived from an EMBL/GenBank/DDBJ whole genome shotgun (WGS) entry which is preliminary data.</text>
</comment>
<evidence type="ECO:0000256" key="1">
    <source>
        <dbReference type="ARBA" id="ARBA00006484"/>
    </source>
</evidence>
<dbReference type="PANTHER" id="PTHR43669">
    <property type="entry name" value="5-KETO-D-GLUCONATE 5-REDUCTASE"/>
    <property type="match status" value="1"/>
</dbReference>